<feature type="compositionally biased region" description="Pro residues" evidence="1">
    <location>
        <begin position="1056"/>
        <end position="1069"/>
    </location>
</feature>
<accession>A0A0H2S5K7</accession>
<reference evidence="2 3" key="1">
    <citation type="submission" date="2015-04" db="EMBL/GenBank/DDBJ databases">
        <title>Complete genome sequence of Schizopora paradoxa KUC8140, a cosmopolitan wood degrader in East Asia.</title>
        <authorList>
            <consortium name="DOE Joint Genome Institute"/>
            <person name="Min B."/>
            <person name="Park H."/>
            <person name="Jang Y."/>
            <person name="Kim J.-J."/>
            <person name="Kim K.H."/>
            <person name="Pangilinan J."/>
            <person name="Lipzen A."/>
            <person name="Riley R."/>
            <person name="Grigoriev I.V."/>
            <person name="Spatafora J.W."/>
            <person name="Choi I.-G."/>
        </authorList>
    </citation>
    <scope>NUCLEOTIDE SEQUENCE [LARGE SCALE GENOMIC DNA]</scope>
    <source>
        <strain evidence="2 3">KUC8140</strain>
    </source>
</reference>
<feature type="compositionally biased region" description="Low complexity" evidence="1">
    <location>
        <begin position="831"/>
        <end position="842"/>
    </location>
</feature>
<feature type="compositionally biased region" description="Low complexity" evidence="1">
    <location>
        <begin position="17"/>
        <end position="40"/>
    </location>
</feature>
<dbReference type="STRING" id="27342.A0A0H2S5K7"/>
<dbReference type="Proteomes" id="UP000053477">
    <property type="component" value="Unassembled WGS sequence"/>
</dbReference>
<sequence>MPAEHSGNAPTSPQDGTATTLTSTTVQAATSRASTASASSPVDGGFLPSSSQRLSPTTSGSFKATTRLPDAFASLNGRNRTLSSLSVARGSAFGKEGGGVDGNMEGSSFGIDPDPFASHFNESSPNGSSVAQGNTIPPPEKTARKHRASLLVAASDVLGFSRGFGVTIGRRISKRSQEEHVNDAPQRRGPTLPWKSKSKGKGHWALQPPSASQIQDVIEISAATGNRAVARRDEEAESEQKERERLREAAAESIGLSPLVREDASSRITGNDSVRFGEESYEDIGTGESFGEDFQEVHLESMDSHDNLKAAANGTLKPLALPSGILADIKQGRHRRSNSVSGVITPTTPTSISFGLPGSVTGLPFRSSTPTSSRASVKGSYLPPFPTVYGSIEQFTKKSSTLLKHFPSSSLLSLGLSRQWRPRSLVLTAPPTSVKPSSLNGFRSDRTNAVYHLHLFKSTSADEKELERLEINEDSVVFLADDDVAGKSSVVKVCGLDVGSRKRELNLEENGQTMWILFTSDLVEGQSWISTLKSIVLDQRAEKAGFGMSSHPSLVAGPKGDLDVLLSIRAQDVGAEVGPSMNGIDSRFGSRPISSVTVRDLANRRFSAATSPTPTVRSWTGDGRRMSSLKGLFSVPGRSRASSQVTKNEETSPNSEDNGTFASRGQTLMNMIRSSTPANNASTEAKDLPLSTPPPVIVPSTFAKPIIATEAVLSMETHSDKPRDHHRELPSWYSIQHRQHFRGDSSSSLNVGHQSLLPPPRNIRPRTSPGKTQTNGRGSFETYPGRVVLHEPLGSGGRLSLDEQPRSHSPVDSLGTATGVFGTPGFRSRRASASSTVSSFLSGPTDREGHGRSNSFHRRVRLSKQLPKMLSPPQGPPPSIPTSQSQPAIASERTSQDLPRSRTSSLRSRDFHVAPNGVNQNSRRMSTSAVSTGSSNGHQRPGDFLSGRKLPSSALPKKRVSMPPPPRPAPTFALPPTPQADASSTRASDASGRKASFRQSFSPRALRFSLSPPPNKALPPRPDEPSFNERSNGHRRSLSSELTRSSSNPHVISPSPRGPPPLGPLPPTPQETTVASRHTSFKERLRMRSAPSTPPPDIARFSSPPSTSNSRPLVPIQSIPSLKNEERRQYAIGEPISDLNFLNMSGNEMSSSSHDVDFLNMSSPVSTTSPMPIPSKADRSTSTLADPPEASPPSVGVTVLPPPPRRTKLATPVDAEDQSDEPQSPETPLFSTGTDDHVRKHFDASISRDTFTAI</sequence>
<keyword evidence="3" id="KW-1185">Reference proteome</keyword>
<feature type="compositionally biased region" description="Polar residues" evidence="1">
    <location>
        <begin position="1140"/>
        <end position="1153"/>
    </location>
</feature>
<feature type="region of interest" description="Disordered" evidence="1">
    <location>
        <begin position="225"/>
        <end position="250"/>
    </location>
</feature>
<evidence type="ECO:0000313" key="2">
    <source>
        <dbReference type="EMBL" id="KLO12221.1"/>
    </source>
</evidence>
<proteinExistence type="predicted"/>
<feature type="compositionally biased region" description="Polar residues" evidence="1">
    <location>
        <begin position="120"/>
        <end position="135"/>
    </location>
</feature>
<feature type="compositionally biased region" description="Pro residues" evidence="1">
    <location>
        <begin position="1011"/>
        <end position="1020"/>
    </location>
</feature>
<dbReference type="InParanoid" id="A0A0H2S5K7"/>
<name>A0A0H2S5K7_9AGAM</name>
<evidence type="ECO:0000256" key="1">
    <source>
        <dbReference type="SAM" id="MobiDB-lite"/>
    </source>
</evidence>
<feature type="region of interest" description="Disordered" evidence="1">
    <location>
        <begin position="1"/>
        <end position="64"/>
    </location>
</feature>
<evidence type="ECO:0000313" key="3">
    <source>
        <dbReference type="Proteomes" id="UP000053477"/>
    </source>
</evidence>
<feature type="compositionally biased region" description="Basic and acidic residues" evidence="1">
    <location>
        <begin position="230"/>
        <end position="250"/>
    </location>
</feature>
<feature type="compositionally biased region" description="Low complexity" evidence="1">
    <location>
        <begin position="979"/>
        <end position="990"/>
    </location>
</feature>
<feature type="region of interest" description="Disordered" evidence="1">
    <location>
        <begin position="634"/>
        <end position="662"/>
    </location>
</feature>
<feature type="region of interest" description="Disordered" evidence="1">
    <location>
        <begin position="92"/>
        <end position="144"/>
    </location>
</feature>
<feature type="compositionally biased region" description="Basic and acidic residues" evidence="1">
    <location>
        <begin position="175"/>
        <end position="186"/>
    </location>
</feature>
<feature type="compositionally biased region" description="Polar residues" evidence="1">
    <location>
        <begin position="640"/>
        <end position="662"/>
    </location>
</feature>
<organism evidence="2 3">
    <name type="scientific">Schizopora paradoxa</name>
    <dbReference type="NCBI Taxonomy" id="27342"/>
    <lineage>
        <taxon>Eukaryota</taxon>
        <taxon>Fungi</taxon>
        <taxon>Dikarya</taxon>
        <taxon>Basidiomycota</taxon>
        <taxon>Agaricomycotina</taxon>
        <taxon>Agaricomycetes</taxon>
        <taxon>Hymenochaetales</taxon>
        <taxon>Schizoporaceae</taxon>
        <taxon>Schizopora</taxon>
    </lineage>
</organism>
<feature type="compositionally biased region" description="Polar residues" evidence="1">
    <location>
        <begin position="744"/>
        <end position="753"/>
    </location>
</feature>
<feature type="region of interest" description="Disordered" evidence="1">
    <location>
        <begin position="743"/>
        <end position="1238"/>
    </location>
</feature>
<feature type="compositionally biased region" description="Polar residues" evidence="1">
    <location>
        <begin position="1221"/>
        <end position="1233"/>
    </location>
</feature>
<dbReference type="AlphaFoldDB" id="A0A0H2S5K7"/>
<dbReference type="OrthoDB" id="3256387at2759"/>
<feature type="compositionally biased region" description="Polar residues" evidence="1">
    <location>
        <begin position="917"/>
        <end position="938"/>
    </location>
</feature>
<evidence type="ECO:0008006" key="4">
    <source>
        <dbReference type="Google" id="ProtNLM"/>
    </source>
</evidence>
<feature type="compositionally biased region" description="Polar residues" evidence="1">
    <location>
        <begin position="48"/>
        <end position="64"/>
    </location>
</feature>
<gene>
    <name evidence="2" type="ORF">SCHPADRAFT_929389</name>
</gene>
<feature type="compositionally biased region" description="Low complexity" evidence="1">
    <location>
        <begin position="1161"/>
        <end position="1170"/>
    </location>
</feature>
<dbReference type="EMBL" id="KQ085982">
    <property type="protein sequence ID" value="KLO12221.1"/>
    <property type="molecule type" value="Genomic_DNA"/>
</dbReference>
<feature type="region of interest" description="Disordered" evidence="1">
    <location>
        <begin position="174"/>
        <end position="212"/>
    </location>
</feature>
<protein>
    <recommendedName>
        <fullName evidence="4">PH domain-containing protein</fullName>
    </recommendedName>
</protein>
<feature type="compositionally biased region" description="Pro residues" evidence="1">
    <location>
        <begin position="962"/>
        <end position="978"/>
    </location>
</feature>